<keyword evidence="2" id="KW-1185">Reference proteome</keyword>
<proteinExistence type="predicted"/>
<gene>
    <name evidence="1" type="ORF">RHGRI_004018</name>
</gene>
<accession>A0AAV6L9Q8</accession>
<comment type="caution">
    <text evidence="1">The sequence shown here is derived from an EMBL/GenBank/DDBJ whole genome shotgun (WGS) entry which is preliminary data.</text>
</comment>
<evidence type="ECO:0000313" key="2">
    <source>
        <dbReference type="Proteomes" id="UP000823749"/>
    </source>
</evidence>
<reference evidence="1" key="1">
    <citation type="submission" date="2020-08" db="EMBL/GenBank/DDBJ databases">
        <title>Plant Genome Project.</title>
        <authorList>
            <person name="Zhang R.-G."/>
        </authorList>
    </citation>
    <scope>NUCLEOTIDE SEQUENCE</scope>
    <source>
        <strain evidence="1">WSP0</strain>
        <tissue evidence="1">Leaf</tissue>
    </source>
</reference>
<name>A0AAV6L9Q8_9ERIC</name>
<protein>
    <submittedName>
        <fullName evidence="1">Uncharacterized protein</fullName>
    </submittedName>
</protein>
<dbReference type="AlphaFoldDB" id="A0AAV6L9Q8"/>
<organism evidence="1 2">
    <name type="scientific">Rhododendron griersonianum</name>
    <dbReference type="NCBI Taxonomy" id="479676"/>
    <lineage>
        <taxon>Eukaryota</taxon>
        <taxon>Viridiplantae</taxon>
        <taxon>Streptophyta</taxon>
        <taxon>Embryophyta</taxon>
        <taxon>Tracheophyta</taxon>
        <taxon>Spermatophyta</taxon>
        <taxon>Magnoliopsida</taxon>
        <taxon>eudicotyledons</taxon>
        <taxon>Gunneridae</taxon>
        <taxon>Pentapetalae</taxon>
        <taxon>asterids</taxon>
        <taxon>Ericales</taxon>
        <taxon>Ericaceae</taxon>
        <taxon>Ericoideae</taxon>
        <taxon>Rhodoreae</taxon>
        <taxon>Rhododendron</taxon>
    </lineage>
</organism>
<dbReference type="Proteomes" id="UP000823749">
    <property type="component" value="Chromosome 2"/>
</dbReference>
<dbReference type="EMBL" id="JACTNZ010000002">
    <property type="protein sequence ID" value="KAG5560859.1"/>
    <property type="molecule type" value="Genomic_DNA"/>
</dbReference>
<sequence length="51" mass="5711">MPPIVTIASASDTTSFICLTRFITSECSLRFFSITLRNPLIYFISCSRDSS</sequence>
<evidence type="ECO:0000313" key="1">
    <source>
        <dbReference type="EMBL" id="KAG5560859.1"/>
    </source>
</evidence>